<proteinExistence type="predicted"/>
<name>A0A1S1Q8U7_9ACTN</name>
<evidence type="ECO:0000256" key="1">
    <source>
        <dbReference type="SAM" id="MobiDB-lite"/>
    </source>
</evidence>
<dbReference type="EMBL" id="MBLM01000153">
    <property type="protein sequence ID" value="OHV30380.1"/>
    <property type="molecule type" value="Genomic_DNA"/>
</dbReference>
<protein>
    <submittedName>
        <fullName evidence="2">Uncharacterized protein</fullName>
    </submittedName>
</protein>
<feature type="compositionally biased region" description="Basic and acidic residues" evidence="1">
    <location>
        <begin position="103"/>
        <end position="113"/>
    </location>
</feature>
<feature type="region of interest" description="Disordered" evidence="1">
    <location>
        <begin position="90"/>
        <end position="113"/>
    </location>
</feature>
<gene>
    <name evidence="2" type="ORF">CC117_27555</name>
</gene>
<comment type="caution">
    <text evidence="2">The sequence shown here is derived from an EMBL/GenBank/DDBJ whole genome shotgun (WGS) entry which is preliminary data.</text>
</comment>
<dbReference type="Proteomes" id="UP000179627">
    <property type="component" value="Unassembled WGS sequence"/>
</dbReference>
<dbReference type="AlphaFoldDB" id="A0A1S1Q8U7"/>
<reference evidence="3" key="1">
    <citation type="submission" date="2016-07" db="EMBL/GenBank/DDBJ databases">
        <title>Sequence Frankia sp. strain CcI1.17.</title>
        <authorList>
            <person name="Ghodhbane-Gtari F."/>
            <person name="Swanson E."/>
            <person name="Gueddou A."/>
            <person name="Morris K."/>
            <person name="Hezbri K."/>
            <person name="Ktari A."/>
            <person name="Nouioui I."/>
            <person name="Abebe-Akele F."/>
            <person name="Simpson S."/>
            <person name="Thomas K."/>
            <person name="Gtari M."/>
            <person name="Tisa L.S."/>
            <person name="Hurst S."/>
        </authorList>
    </citation>
    <scope>NUCLEOTIDE SEQUENCE [LARGE SCALE GENOMIC DNA]</scope>
    <source>
        <strain evidence="3">Cc1.17</strain>
    </source>
</reference>
<organism evidence="2 3">
    <name type="scientific">Parafrankia colletiae</name>
    <dbReference type="NCBI Taxonomy" id="573497"/>
    <lineage>
        <taxon>Bacteria</taxon>
        <taxon>Bacillati</taxon>
        <taxon>Actinomycetota</taxon>
        <taxon>Actinomycetes</taxon>
        <taxon>Frankiales</taxon>
        <taxon>Frankiaceae</taxon>
        <taxon>Parafrankia</taxon>
    </lineage>
</organism>
<sequence length="113" mass="12105">MPAAPTGPAEPPDFVSAQLTARAEKRSIEVTGERTETTSTFVNPDGTVTVDSYAGIRRVRRGETWENVDSTLVQADGKVVPKVAKAGIVMSPRSSTVPGRSPLADRRRCPPRS</sequence>
<accession>A0A1S1Q8U7</accession>
<evidence type="ECO:0000313" key="2">
    <source>
        <dbReference type="EMBL" id="OHV30380.1"/>
    </source>
</evidence>
<evidence type="ECO:0000313" key="3">
    <source>
        <dbReference type="Proteomes" id="UP000179627"/>
    </source>
</evidence>
<keyword evidence="3" id="KW-1185">Reference proteome</keyword>